<keyword evidence="2" id="KW-1185">Reference proteome</keyword>
<comment type="caution">
    <text evidence="1">The sequence shown here is derived from an EMBL/GenBank/DDBJ whole genome shotgun (WGS) entry which is preliminary data.</text>
</comment>
<accession>A0AAN7Q0I8</accession>
<sequence>MTDDTEFIQTHIDFHPCSTPHGTLHYDLKYLTPNQQNFLNEYKYIEIRENEKYLAQHPEIRALIVLALRSVLRAKPRINVHHHIGEFFSRPRSDLESAVKKYLKEREPYVSEGDSAVRLHEESAESVVDEEKDVPREILDTVLQKAFERLGLNLNDDDWDLQEIVNKITPSESIVKKIISELMDNTVAEGDREILQYLSTLHDDDNDELVNNSPVLPIPTEEEEEVEEEGNFI</sequence>
<evidence type="ECO:0000313" key="1">
    <source>
        <dbReference type="EMBL" id="KAK4874820.1"/>
    </source>
</evidence>
<gene>
    <name evidence="1" type="ORF">RN001_014180</name>
</gene>
<evidence type="ECO:0000313" key="2">
    <source>
        <dbReference type="Proteomes" id="UP001353858"/>
    </source>
</evidence>
<dbReference type="InterPro" id="IPR059162">
    <property type="entry name" value="RIIAD1"/>
</dbReference>
<reference evidence="2" key="1">
    <citation type="submission" date="2023-01" db="EMBL/GenBank/DDBJ databases">
        <title>Key to firefly adult light organ development and bioluminescence: homeobox transcription factors regulate luciferase expression and transportation to peroxisome.</title>
        <authorList>
            <person name="Fu X."/>
        </authorList>
    </citation>
    <scope>NUCLEOTIDE SEQUENCE [LARGE SCALE GENOMIC DNA]</scope>
</reference>
<dbReference type="EMBL" id="JARPUR010000006">
    <property type="protein sequence ID" value="KAK4874820.1"/>
    <property type="molecule type" value="Genomic_DNA"/>
</dbReference>
<organism evidence="1 2">
    <name type="scientific">Aquatica leii</name>
    <dbReference type="NCBI Taxonomy" id="1421715"/>
    <lineage>
        <taxon>Eukaryota</taxon>
        <taxon>Metazoa</taxon>
        <taxon>Ecdysozoa</taxon>
        <taxon>Arthropoda</taxon>
        <taxon>Hexapoda</taxon>
        <taxon>Insecta</taxon>
        <taxon>Pterygota</taxon>
        <taxon>Neoptera</taxon>
        <taxon>Endopterygota</taxon>
        <taxon>Coleoptera</taxon>
        <taxon>Polyphaga</taxon>
        <taxon>Elateriformia</taxon>
        <taxon>Elateroidea</taxon>
        <taxon>Lampyridae</taxon>
        <taxon>Luciolinae</taxon>
        <taxon>Aquatica</taxon>
    </lineage>
</organism>
<name>A0AAN7Q0I8_9COLE</name>
<proteinExistence type="predicted"/>
<dbReference type="CDD" id="cd22971">
    <property type="entry name" value="DD_RIIAD1"/>
    <property type="match status" value="1"/>
</dbReference>
<dbReference type="AlphaFoldDB" id="A0AAN7Q0I8"/>
<protein>
    <submittedName>
        <fullName evidence="1">Uncharacterized protein</fullName>
    </submittedName>
</protein>
<dbReference type="Proteomes" id="UP001353858">
    <property type="component" value="Unassembled WGS sequence"/>
</dbReference>